<accession>A0ABN7VM28</accession>
<dbReference type="EMBL" id="CAJVQB010017863">
    <property type="protein sequence ID" value="CAG8785758.1"/>
    <property type="molecule type" value="Genomic_DNA"/>
</dbReference>
<sequence length="147" mass="17126">AVDFYYWKISMGLVLEDIRNENECLATYFRKKMKNEKPNSPKWGSFDRIIKESHKFPELKDTLSLDYFKFSISVAVDTFASKEMQLIKLKIVKDLFTTYGQLISNQFLASTPQVLSTYTKIITSISKSLEQKQKKYQPSEESAQEIV</sequence>
<protein>
    <submittedName>
        <fullName evidence="1">14309_t:CDS:1</fullName>
    </submittedName>
</protein>
<dbReference type="Proteomes" id="UP000789901">
    <property type="component" value="Unassembled WGS sequence"/>
</dbReference>
<reference evidence="1 2" key="1">
    <citation type="submission" date="2021-06" db="EMBL/GenBank/DDBJ databases">
        <authorList>
            <person name="Kallberg Y."/>
            <person name="Tangrot J."/>
            <person name="Rosling A."/>
        </authorList>
    </citation>
    <scope>NUCLEOTIDE SEQUENCE [LARGE SCALE GENOMIC DNA]</scope>
    <source>
        <strain evidence="1 2">120-4 pot B 10/14</strain>
    </source>
</reference>
<name>A0ABN7VM28_GIGMA</name>
<organism evidence="1 2">
    <name type="scientific">Gigaspora margarita</name>
    <dbReference type="NCBI Taxonomy" id="4874"/>
    <lineage>
        <taxon>Eukaryota</taxon>
        <taxon>Fungi</taxon>
        <taxon>Fungi incertae sedis</taxon>
        <taxon>Mucoromycota</taxon>
        <taxon>Glomeromycotina</taxon>
        <taxon>Glomeromycetes</taxon>
        <taxon>Diversisporales</taxon>
        <taxon>Gigasporaceae</taxon>
        <taxon>Gigaspora</taxon>
    </lineage>
</organism>
<keyword evidence="2" id="KW-1185">Reference proteome</keyword>
<evidence type="ECO:0000313" key="2">
    <source>
        <dbReference type="Proteomes" id="UP000789901"/>
    </source>
</evidence>
<proteinExistence type="predicted"/>
<gene>
    <name evidence="1" type="ORF">GMARGA_LOCUS20407</name>
</gene>
<feature type="non-terminal residue" evidence="1">
    <location>
        <position position="1"/>
    </location>
</feature>
<comment type="caution">
    <text evidence="1">The sequence shown here is derived from an EMBL/GenBank/DDBJ whole genome shotgun (WGS) entry which is preliminary data.</text>
</comment>
<evidence type="ECO:0000313" key="1">
    <source>
        <dbReference type="EMBL" id="CAG8785758.1"/>
    </source>
</evidence>